<dbReference type="NCBIfam" id="NF004790">
    <property type="entry name" value="PRK06136.1"/>
    <property type="match status" value="1"/>
</dbReference>
<comment type="similarity">
    <text evidence="1 10">Belongs to the precorrin methyltransferase family.</text>
</comment>
<dbReference type="CDD" id="cd06578">
    <property type="entry name" value="HemD"/>
    <property type="match status" value="1"/>
</dbReference>
<accession>A0A4U1JGH2</accession>
<comment type="pathway">
    <text evidence="9">Cofactor biosynthesis; adenosylcobalamin biosynthesis; precorrin-2 from uroporphyrinogen III: step 1/1.</text>
</comment>
<evidence type="ECO:0000313" key="14">
    <source>
        <dbReference type="Proteomes" id="UP000309215"/>
    </source>
</evidence>
<keyword evidence="3" id="KW-0169">Cobalamin biosynthesis</keyword>
<dbReference type="InterPro" id="IPR014776">
    <property type="entry name" value="4pyrrole_Mease_sub2"/>
</dbReference>
<evidence type="ECO:0000256" key="7">
    <source>
        <dbReference type="ARBA" id="ARBA00023244"/>
    </source>
</evidence>
<name>A0A4U1JGH2_9BACT</name>
<dbReference type="SUPFAM" id="SSF69618">
    <property type="entry name" value="HemD-like"/>
    <property type="match status" value="1"/>
</dbReference>
<comment type="pathway">
    <text evidence="8">Porphyrin-containing compound metabolism; siroheme biosynthesis; precorrin-2 from uroporphyrinogen III: step 1/1.</text>
</comment>
<dbReference type="FunFam" id="3.30.950.10:FF:000001">
    <property type="entry name" value="Siroheme synthase"/>
    <property type="match status" value="1"/>
</dbReference>
<dbReference type="GO" id="GO:0004851">
    <property type="term" value="F:uroporphyrin-III C-methyltransferase activity"/>
    <property type="evidence" value="ECO:0007669"/>
    <property type="project" value="UniProtKB-EC"/>
</dbReference>
<dbReference type="PROSITE" id="PS00840">
    <property type="entry name" value="SUMT_2"/>
    <property type="match status" value="1"/>
</dbReference>
<evidence type="ECO:0000259" key="11">
    <source>
        <dbReference type="Pfam" id="PF00590"/>
    </source>
</evidence>
<dbReference type="PANTHER" id="PTHR45790">
    <property type="entry name" value="SIROHEME SYNTHASE-RELATED"/>
    <property type="match status" value="1"/>
</dbReference>
<reference evidence="13 14" key="1">
    <citation type="submission" date="2019-04" db="EMBL/GenBank/DDBJ databases">
        <authorList>
            <person name="Li Y."/>
            <person name="Wang J."/>
        </authorList>
    </citation>
    <scope>NUCLEOTIDE SEQUENCE [LARGE SCALE GENOMIC DNA]</scope>
    <source>
        <strain evidence="13 14">DSM 14668</strain>
    </source>
</reference>
<dbReference type="InterPro" id="IPR006366">
    <property type="entry name" value="CobA/CysG_C"/>
</dbReference>
<keyword evidence="14" id="KW-1185">Reference proteome</keyword>
<dbReference type="InterPro" id="IPR050161">
    <property type="entry name" value="Siro_Cobalamin_biosynth"/>
</dbReference>
<dbReference type="PANTHER" id="PTHR45790:SF3">
    <property type="entry name" value="S-ADENOSYL-L-METHIONINE-DEPENDENT UROPORPHYRINOGEN III METHYLTRANSFERASE, CHLOROPLASTIC"/>
    <property type="match status" value="1"/>
</dbReference>
<evidence type="ECO:0000256" key="6">
    <source>
        <dbReference type="ARBA" id="ARBA00022691"/>
    </source>
</evidence>
<evidence type="ECO:0000313" key="13">
    <source>
        <dbReference type="EMBL" id="TKD09728.1"/>
    </source>
</evidence>
<dbReference type="InterPro" id="IPR035996">
    <property type="entry name" value="4pyrrol_Methylase_sf"/>
</dbReference>
<evidence type="ECO:0000256" key="1">
    <source>
        <dbReference type="ARBA" id="ARBA00005879"/>
    </source>
</evidence>
<keyword evidence="7" id="KW-0627">Porphyrin biosynthesis</keyword>
<dbReference type="InterPro" id="IPR000878">
    <property type="entry name" value="4pyrrol_Mease"/>
</dbReference>
<evidence type="ECO:0000256" key="3">
    <source>
        <dbReference type="ARBA" id="ARBA00022573"/>
    </source>
</evidence>
<dbReference type="Gene3D" id="3.40.50.10090">
    <property type="match status" value="2"/>
</dbReference>
<sequence length="536" mass="56197">MKNRAEGEEGGDLTRSAARVAAPGTVYLVGGGPGDPGLLTERGAELLSSAEVVLHDELIHPALLSRVRPDAVVMAVGKRGADRASKQAKQDAIEAELVRFGRAGKSVVRLKGGDPYLFGRGSEEAEALSRAGVPFEVVPGVCSPLGATAYAGFSLTHRDLASSVTLVSGTMRSGAGYDWSELASVKGTICVLMGMHNLEEVVAGLLGPSRREPATPAAVIQWGTRAEQRVVQGTLAEIANKARAEGLGSPGIVLVGAVAARREALRWFDTRPLFGKRVALLRPRGQAQSAAKRLRQRGAEPYVWPAIEIGPPPDPSAVSALVHELGAWDVVAFTSENGVERLFAAIAEAGLDARAFGRAKVAAIGTGTAAALLARGIRADIVPADFRGEGLAVAILADEEIRERLSEKKIVRVVIPRALVAREALPEMLRAAGCEVRVVPVYETRRAGAERAAELVQRFSEKSIDVVLLSATSTVEGLVAALGAQAGALLSGVTVASIGEITTESARARGIEVAVTAETSTMEGLVEAVERYFTRK</sequence>
<dbReference type="Pfam" id="PF02602">
    <property type="entry name" value="HEM4"/>
    <property type="match status" value="1"/>
</dbReference>
<organism evidence="13 14">
    <name type="scientific">Polyangium fumosum</name>
    <dbReference type="NCBI Taxonomy" id="889272"/>
    <lineage>
        <taxon>Bacteria</taxon>
        <taxon>Pseudomonadati</taxon>
        <taxon>Myxococcota</taxon>
        <taxon>Polyangia</taxon>
        <taxon>Polyangiales</taxon>
        <taxon>Polyangiaceae</taxon>
        <taxon>Polyangium</taxon>
    </lineage>
</organism>
<dbReference type="OrthoDB" id="9815856at2"/>
<dbReference type="InterPro" id="IPR003043">
    <property type="entry name" value="Uropor_MeTrfase_CS"/>
</dbReference>
<dbReference type="Pfam" id="PF00590">
    <property type="entry name" value="TP_methylase"/>
    <property type="match status" value="1"/>
</dbReference>
<protein>
    <recommendedName>
        <fullName evidence="2">uroporphyrinogen-III C-methyltransferase</fullName>
        <ecNumber evidence="2">2.1.1.107</ecNumber>
    </recommendedName>
</protein>
<dbReference type="InterPro" id="IPR003754">
    <property type="entry name" value="4pyrrol_synth_uPrphyn_synth"/>
</dbReference>
<feature type="domain" description="Tetrapyrrole biosynthesis uroporphyrinogen III synthase" evidence="12">
    <location>
        <begin position="290"/>
        <end position="527"/>
    </location>
</feature>
<dbReference type="RefSeq" id="WP_136928952.1">
    <property type="nucleotide sequence ID" value="NZ_SSMQ01000009.1"/>
</dbReference>
<dbReference type="FunFam" id="3.40.1010.10:FF:000001">
    <property type="entry name" value="Siroheme synthase"/>
    <property type="match status" value="1"/>
</dbReference>
<evidence type="ECO:0000256" key="10">
    <source>
        <dbReference type="RuleBase" id="RU003960"/>
    </source>
</evidence>
<evidence type="ECO:0000256" key="8">
    <source>
        <dbReference type="ARBA" id="ARBA00025705"/>
    </source>
</evidence>
<dbReference type="GO" id="GO:0004852">
    <property type="term" value="F:uroporphyrinogen-III synthase activity"/>
    <property type="evidence" value="ECO:0007669"/>
    <property type="project" value="InterPro"/>
</dbReference>
<keyword evidence="4 10" id="KW-0489">Methyltransferase</keyword>
<dbReference type="EC" id="2.1.1.107" evidence="2"/>
<keyword evidence="5 10" id="KW-0808">Transferase</keyword>
<dbReference type="UniPathway" id="UPA00262">
    <property type="reaction ID" value="UER00211"/>
</dbReference>
<dbReference type="SUPFAM" id="SSF53790">
    <property type="entry name" value="Tetrapyrrole methylase"/>
    <property type="match status" value="1"/>
</dbReference>
<dbReference type="GO" id="GO:0019354">
    <property type="term" value="P:siroheme biosynthetic process"/>
    <property type="evidence" value="ECO:0007669"/>
    <property type="project" value="UniProtKB-UniPathway"/>
</dbReference>
<dbReference type="InterPro" id="IPR036108">
    <property type="entry name" value="4pyrrol_syn_uPrphyn_synt_sf"/>
</dbReference>
<dbReference type="Gene3D" id="3.40.1010.10">
    <property type="entry name" value="Cobalt-precorrin-4 Transmethylase, Domain 1"/>
    <property type="match status" value="1"/>
</dbReference>
<dbReference type="Gene3D" id="3.30.950.10">
    <property type="entry name" value="Methyltransferase, Cobalt-precorrin-4 Transmethylase, Domain 2"/>
    <property type="match status" value="1"/>
</dbReference>
<evidence type="ECO:0000256" key="5">
    <source>
        <dbReference type="ARBA" id="ARBA00022679"/>
    </source>
</evidence>
<gene>
    <name evidence="13" type="primary">cobA</name>
    <name evidence="13" type="ORF">E8A74_11190</name>
</gene>
<keyword evidence="6" id="KW-0949">S-adenosyl-L-methionine</keyword>
<dbReference type="GO" id="GO:0032259">
    <property type="term" value="P:methylation"/>
    <property type="evidence" value="ECO:0007669"/>
    <property type="project" value="UniProtKB-KW"/>
</dbReference>
<comment type="caution">
    <text evidence="13">The sequence shown here is derived from an EMBL/GenBank/DDBJ whole genome shotgun (WGS) entry which is preliminary data.</text>
</comment>
<dbReference type="EMBL" id="SSMQ01000009">
    <property type="protein sequence ID" value="TKD09728.1"/>
    <property type="molecule type" value="Genomic_DNA"/>
</dbReference>
<dbReference type="Proteomes" id="UP000309215">
    <property type="component" value="Unassembled WGS sequence"/>
</dbReference>
<dbReference type="InterPro" id="IPR014777">
    <property type="entry name" value="4pyrrole_Mease_sub1"/>
</dbReference>
<evidence type="ECO:0000259" key="12">
    <source>
        <dbReference type="Pfam" id="PF02602"/>
    </source>
</evidence>
<dbReference type="AlphaFoldDB" id="A0A4U1JGH2"/>
<dbReference type="GO" id="GO:0009236">
    <property type="term" value="P:cobalamin biosynthetic process"/>
    <property type="evidence" value="ECO:0007669"/>
    <property type="project" value="UniProtKB-KW"/>
</dbReference>
<evidence type="ECO:0000256" key="2">
    <source>
        <dbReference type="ARBA" id="ARBA00012162"/>
    </source>
</evidence>
<evidence type="ECO:0000256" key="9">
    <source>
        <dbReference type="ARBA" id="ARBA00060548"/>
    </source>
</evidence>
<feature type="domain" description="Tetrapyrrole methylase" evidence="11">
    <location>
        <begin position="25"/>
        <end position="239"/>
    </location>
</feature>
<dbReference type="NCBIfam" id="TIGR01469">
    <property type="entry name" value="cobA_cysG_Cterm"/>
    <property type="match status" value="1"/>
</dbReference>
<proteinExistence type="inferred from homology"/>
<evidence type="ECO:0000256" key="4">
    <source>
        <dbReference type="ARBA" id="ARBA00022603"/>
    </source>
</evidence>
<dbReference type="CDD" id="cd11642">
    <property type="entry name" value="SUMT"/>
    <property type="match status" value="1"/>
</dbReference>